<comment type="caution">
    <text evidence="2">The sequence shown here is derived from an EMBL/GenBank/DDBJ whole genome shotgun (WGS) entry which is preliminary data.</text>
</comment>
<reference evidence="2 3" key="1">
    <citation type="submission" date="2020-03" db="EMBL/GenBank/DDBJ databases">
        <title>Two novel Motilibacter sp.</title>
        <authorList>
            <person name="Liu S."/>
        </authorList>
    </citation>
    <scope>NUCLEOTIDE SEQUENCE [LARGE SCALE GENOMIC DNA]</scope>
    <source>
        <strain evidence="2 3">E257</strain>
    </source>
</reference>
<dbReference type="InterPro" id="IPR005532">
    <property type="entry name" value="SUMF_dom"/>
</dbReference>
<evidence type="ECO:0000313" key="2">
    <source>
        <dbReference type="EMBL" id="NHC15604.1"/>
    </source>
</evidence>
<dbReference type="Proteomes" id="UP000800981">
    <property type="component" value="Unassembled WGS sequence"/>
</dbReference>
<evidence type="ECO:0000313" key="3">
    <source>
        <dbReference type="Proteomes" id="UP000800981"/>
    </source>
</evidence>
<organism evidence="2 3">
    <name type="scientific">Motilibacter deserti</name>
    <dbReference type="NCBI Taxonomy" id="2714956"/>
    <lineage>
        <taxon>Bacteria</taxon>
        <taxon>Bacillati</taxon>
        <taxon>Actinomycetota</taxon>
        <taxon>Actinomycetes</taxon>
        <taxon>Motilibacterales</taxon>
        <taxon>Motilibacteraceae</taxon>
        <taxon>Motilibacter</taxon>
    </lineage>
</organism>
<sequence>MVRIAGGGFLMGGDDPDQFPADGEGPVRRVQLGAYLIDATSVTNAQYATFVKATGYVTDAERYGWSFVFHLLLGPGAAPHVMEGAVPGAPWWRAVRGASWRHPEGPGSDASSRQNHPVTHVSWHDAAAYAAWAGKRLPTEAEWEMAARGGLEQARFPWGDELTPRGQHRCNIWQGTFPTVNTQEDGYVGTAPVKAYRPNAFGLHNTSGNVWEWCADWWSTTWHAAERPETRQDPQGPPTGEARVVRGGSYLCHASYCNRYRVAARTSNTPDSTTGHMGFRCAADVAG</sequence>
<dbReference type="PANTHER" id="PTHR23150:SF19">
    <property type="entry name" value="FORMYLGLYCINE-GENERATING ENZYME"/>
    <property type="match status" value="1"/>
</dbReference>
<dbReference type="InterPro" id="IPR042095">
    <property type="entry name" value="SUMF_sf"/>
</dbReference>
<dbReference type="EMBL" id="JAANNP010000040">
    <property type="protein sequence ID" value="NHC15604.1"/>
    <property type="molecule type" value="Genomic_DNA"/>
</dbReference>
<dbReference type="PANTHER" id="PTHR23150">
    <property type="entry name" value="SULFATASE MODIFYING FACTOR 1, 2"/>
    <property type="match status" value="1"/>
</dbReference>
<dbReference type="InterPro" id="IPR051043">
    <property type="entry name" value="Sulfatase_Mod_Factor_Kinase"/>
</dbReference>
<evidence type="ECO:0000259" key="1">
    <source>
        <dbReference type="Pfam" id="PF03781"/>
    </source>
</evidence>
<dbReference type="Gene3D" id="3.90.1580.10">
    <property type="entry name" value="paralog of FGE (formylglycine-generating enzyme)"/>
    <property type="match status" value="1"/>
</dbReference>
<gene>
    <name evidence="2" type="ORF">G9H71_17625</name>
</gene>
<protein>
    <submittedName>
        <fullName evidence="2">Formylglycine-generating enzyme family protein</fullName>
    </submittedName>
</protein>
<name>A0ABX0GXF3_9ACTN</name>
<keyword evidence="3" id="KW-1185">Reference proteome</keyword>
<feature type="domain" description="Sulfatase-modifying factor enzyme-like" evidence="1">
    <location>
        <begin position="1"/>
        <end position="282"/>
    </location>
</feature>
<dbReference type="InterPro" id="IPR016187">
    <property type="entry name" value="CTDL_fold"/>
</dbReference>
<accession>A0ABX0GXF3</accession>
<dbReference type="SUPFAM" id="SSF56436">
    <property type="entry name" value="C-type lectin-like"/>
    <property type="match status" value="1"/>
</dbReference>
<proteinExistence type="predicted"/>
<dbReference type="Pfam" id="PF03781">
    <property type="entry name" value="FGE-sulfatase"/>
    <property type="match status" value="1"/>
</dbReference>